<gene>
    <name evidence="1" type="ORF">C7447_101840</name>
</gene>
<sequence>MFEKITSDEALIAIRQLESEDNLRKTTYAVWWKGKLISPSAIISKHFEIIGNPINRNSFDTNQAQKTLLNLGFPIVDTSRDDGFFTEKELNSFSQLIKNRFYDKSKPVDKNIGEFISNVIWKKTKKWRDKLLELGWFKDNDRYTWQTQSSSKQGNNYKQYTWYRVYHLSNTKKLIFFTVGVGSNGALEYKLDIQANHDFFTDEDRHWFYTNRSLLGADMLTISKDEIVNENWSSLLKKTDDYFKKNLSVLEKISSHFWPEKRLMRLVWNDNNWQFPITRNWNKKWQGKKDKAHHEQFGFGFEEWLFNKRYLIDGSRYGYIRGVASMPKDISFIDELHLYSIHPISKQQFIIGVLKNVNIYHEIDEVDEKVVDVFERNRSLMLKELAEVEADTKLLKTLELRPNLSFSVEDAIIYQEPILINQDVLKIHRFIPRIIESDLELLIEEVDLEIKDPKMKFDEGNGTGSNSYSQNVSGGKRNVNRTHADITNDLHEYLTQSEEYKNFEISTEKTRISNNLVDCAAKKGNVYILFEVKTANSVLACIRQALGQIIEYAILDVSLKIEQLIIIGPVTPTECDLTYLQNLKSKLKLPLHYWSYSVEEKNLSMKFKTH</sequence>
<evidence type="ECO:0000313" key="2">
    <source>
        <dbReference type="Proteomes" id="UP000323136"/>
    </source>
</evidence>
<accession>A0A5S5E0H0</accession>
<dbReference type="EMBL" id="VNIA01000001">
    <property type="protein sequence ID" value="TYQ00230.1"/>
    <property type="molecule type" value="Genomic_DNA"/>
</dbReference>
<dbReference type="RefSeq" id="WP_148869017.1">
    <property type="nucleotide sequence ID" value="NZ_VNIA01000001.1"/>
</dbReference>
<proteinExistence type="predicted"/>
<reference evidence="1 2" key="1">
    <citation type="submission" date="2019-07" db="EMBL/GenBank/DDBJ databases">
        <title>Genomic Encyclopedia of Type Strains, Phase IV (KMG-IV): sequencing the most valuable type-strain genomes for metagenomic binning, comparative biology and taxonomic classification.</title>
        <authorList>
            <person name="Goeker M."/>
        </authorList>
    </citation>
    <scope>NUCLEOTIDE SEQUENCE [LARGE SCALE GENOMIC DNA]</scope>
    <source>
        <strain evidence="1 2">DSM 18961</strain>
    </source>
</reference>
<dbReference type="Proteomes" id="UP000323136">
    <property type="component" value="Unassembled WGS sequence"/>
</dbReference>
<protein>
    <submittedName>
        <fullName evidence="1">Uncharacterized protein</fullName>
    </submittedName>
</protein>
<comment type="caution">
    <text evidence="1">The sequence shown here is derived from an EMBL/GenBank/DDBJ whole genome shotgun (WGS) entry which is preliminary data.</text>
</comment>
<name>A0A5S5E0H0_9FLAO</name>
<keyword evidence="2" id="KW-1185">Reference proteome</keyword>
<dbReference type="AlphaFoldDB" id="A0A5S5E0H0"/>
<evidence type="ECO:0000313" key="1">
    <source>
        <dbReference type="EMBL" id="TYQ00230.1"/>
    </source>
</evidence>
<organism evidence="1 2">
    <name type="scientific">Tenacibaculum adriaticum</name>
    <dbReference type="NCBI Taxonomy" id="413713"/>
    <lineage>
        <taxon>Bacteria</taxon>
        <taxon>Pseudomonadati</taxon>
        <taxon>Bacteroidota</taxon>
        <taxon>Flavobacteriia</taxon>
        <taxon>Flavobacteriales</taxon>
        <taxon>Flavobacteriaceae</taxon>
        <taxon>Tenacibaculum</taxon>
    </lineage>
</organism>
<dbReference type="OrthoDB" id="6402880at2"/>